<keyword evidence="3" id="KW-0560">Oxidoreductase</keyword>
<organism evidence="4 5">
    <name type="scientific">Schizopora paradoxa</name>
    <dbReference type="NCBI Taxonomy" id="27342"/>
    <lineage>
        <taxon>Eukaryota</taxon>
        <taxon>Fungi</taxon>
        <taxon>Dikarya</taxon>
        <taxon>Basidiomycota</taxon>
        <taxon>Agaricomycotina</taxon>
        <taxon>Agaricomycetes</taxon>
        <taxon>Hymenochaetales</taxon>
        <taxon>Schizoporaceae</taxon>
        <taxon>Schizopora</taxon>
    </lineage>
</organism>
<gene>
    <name evidence="4" type="ORF">SCHPADRAFT_865239</name>
</gene>
<dbReference type="CDD" id="cd05325">
    <property type="entry name" value="carb_red_sniffer_like_SDR_c"/>
    <property type="match status" value="1"/>
</dbReference>
<evidence type="ECO:0000256" key="2">
    <source>
        <dbReference type="ARBA" id="ARBA00022857"/>
    </source>
</evidence>
<evidence type="ECO:0000313" key="5">
    <source>
        <dbReference type="Proteomes" id="UP000053477"/>
    </source>
</evidence>
<keyword evidence="5" id="KW-1185">Reference proteome</keyword>
<evidence type="ECO:0000313" key="4">
    <source>
        <dbReference type="EMBL" id="KLO19353.1"/>
    </source>
</evidence>
<dbReference type="SUPFAM" id="SSF51735">
    <property type="entry name" value="NAD(P)-binding Rossmann-fold domains"/>
    <property type="match status" value="1"/>
</dbReference>
<dbReference type="EMBL" id="KQ085887">
    <property type="protein sequence ID" value="KLO19353.1"/>
    <property type="molecule type" value="Genomic_DNA"/>
</dbReference>
<dbReference type="InterPro" id="IPR051468">
    <property type="entry name" value="Fungal_SecMetab_SDRs"/>
</dbReference>
<dbReference type="PANTHER" id="PTHR43544">
    <property type="entry name" value="SHORT-CHAIN DEHYDROGENASE/REDUCTASE"/>
    <property type="match status" value="1"/>
</dbReference>
<accession>A0A0H2SC80</accession>
<protein>
    <submittedName>
        <fullName evidence="4">NAD(P)-binding protein</fullName>
    </submittedName>
</protein>
<evidence type="ECO:0000256" key="3">
    <source>
        <dbReference type="ARBA" id="ARBA00023002"/>
    </source>
</evidence>
<dbReference type="GO" id="GO:0005737">
    <property type="term" value="C:cytoplasm"/>
    <property type="evidence" value="ECO:0007669"/>
    <property type="project" value="TreeGrafter"/>
</dbReference>
<keyword evidence="2" id="KW-0521">NADP</keyword>
<name>A0A0H2SC80_9AGAM</name>
<sequence length="236" mass="25518">MSNKVSWFITGTSRGIGLQFVKQLTAEPENVVIASCRNPEDATDLQDLKNIAKGDLHIIKLEVTDEDAIKAAAEETSKIVGTNGLDYLLNNAAINPGMDSAFEFETSSLVNAFEHNVIAPAVLGKHFLPLLEKGNRKVIMNMTSGLGSIGLNLGPKCSSYSISKNAVNMLTYKQSAARPDIIAFVVDPGWVKTKMGGEGAFLDPHESVTPFIKLLKNATHKDSGKFFGHDGSEKPW</sequence>
<dbReference type="PANTHER" id="PTHR43544:SF7">
    <property type="entry name" value="NADB-LER2"/>
    <property type="match status" value="1"/>
</dbReference>
<reference evidence="4 5" key="1">
    <citation type="submission" date="2015-04" db="EMBL/GenBank/DDBJ databases">
        <title>Complete genome sequence of Schizopora paradoxa KUC8140, a cosmopolitan wood degrader in East Asia.</title>
        <authorList>
            <consortium name="DOE Joint Genome Institute"/>
            <person name="Min B."/>
            <person name="Park H."/>
            <person name="Jang Y."/>
            <person name="Kim J.-J."/>
            <person name="Kim K.H."/>
            <person name="Pangilinan J."/>
            <person name="Lipzen A."/>
            <person name="Riley R."/>
            <person name="Grigoriev I.V."/>
            <person name="Spatafora J.W."/>
            <person name="Choi I.-G."/>
        </authorList>
    </citation>
    <scope>NUCLEOTIDE SEQUENCE [LARGE SCALE GENOMIC DNA]</scope>
    <source>
        <strain evidence="4 5">KUC8140</strain>
    </source>
</reference>
<dbReference type="InParanoid" id="A0A0H2SC80"/>
<dbReference type="Proteomes" id="UP000053477">
    <property type="component" value="Unassembled WGS sequence"/>
</dbReference>
<dbReference type="InterPro" id="IPR036291">
    <property type="entry name" value="NAD(P)-bd_dom_sf"/>
</dbReference>
<dbReference type="PRINTS" id="PR00081">
    <property type="entry name" value="GDHRDH"/>
</dbReference>
<dbReference type="InterPro" id="IPR002347">
    <property type="entry name" value="SDR_fam"/>
</dbReference>
<dbReference type="GO" id="GO:0016491">
    <property type="term" value="F:oxidoreductase activity"/>
    <property type="evidence" value="ECO:0007669"/>
    <property type="project" value="UniProtKB-KW"/>
</dbReference>
<dbReference type="Gene3D" id="3.40.50.720">
    <property type="entry name" value="NAD(P)-binding Rossmann-like Domain"/>
    <property type="match status" value="1"/>
</dbReference>
<dbReference type="OrthoDB" id="9876299at2759"/>
<proteinExistence type="inferred from homology"/>
<evidence type="ECO:0000256" key="1">
    <source>
        <dbReference type="ARBA" id="ARBA00006484"/>
    </source>
</evidence>
<dbReference type="Pfam" id="PF00106">
    <property type="entry name" value="adh_short"/>
    <property type="match status" value="1"/>
</dbReference>
<comment type="similarity">
    <text evidence="1">Belongs to the short-chain dehydrogenases/reductases (SDR) family.</text>
</comment>
<dbReference type="AlphaFoldDB" id="A0A0H2SC80"/>